<keyword evidence="2" id="KW-1185">Reference proteome</keyword>
<proteinExistence type="predicted"/>
<name>A0A7U7GCR1_9GAMM</name>
<accession>A0A7U7GCR1</accession>
<evidence type="ECO:0000313" key="2">
    <source>
        <dbReference type="Proteomes" id="UP000019184"/>
    </source>
</evidence>
<dbReference type="Proteomes" id="UP000019184">
    <property type="component" value="Unassembled WGS sequence"/>
</dbReference>
<dbReference type="EMBL" id="CBTK010000207">
    <property type="protein sequence ID" value="CDH45746.1"/>
    <property type="molecule type" value="Genomic_DNA"/>
</dbReference>
<organism evidence="1 2">
    <name type="scientific">Candidatus Contendobacter odensis Run_B_J11</name>
    <dbReference type="NCBI Taxonomy" id="1400861"/>
    <lineage>
        <taxon>Bacteria</taxon>
        <taxon>Pseudomonadati</taxon>
        <taxon>Pseudomonadota</taxon>
        <taxon>Gammaproteobacteria</taxon>
        <taxon>Candidatus Competibacteraceae</taxon>
        <taxon>Candidatus Contendibacter</taxon>
    </lineage>
</organism>
<gene>
    <name evidence="1" type="ORF">BN874_2850003</name>
</gene>
<reference evidence="1 2" key="1">
    <citation type="journal article" date="2014" name="ISME J.">
        <title>Candidatus Competibacter-lineage genomes retrieved from metagenomes reveal functional metabolic diversity.</title>
        <authorList>
            <person name="McIlroy S.J."/>
            <person name="Albertsen M."/>
            <person name="Andresen E.K."/>
            <person name="Saunders A.M."/>
            <person name="Kristiansen R."/>
            <person name="Stokholm-Bjerregaard M."/>
            <person name="Nielsen K.L."/>
            <person name="Nielsen P.H."/>
        </authorList>
    </citation>
    <scope>NUCLEOTIDE SEQUENCE [LARGE SCALE GENOMIC DNA]</scope>
    <source>
        <strain evidence="1 2">Run_B_J11</strain>
    </source>
</reference>
<comment type="caution">
    <text evidence="1">The sequence shown here is derived from an EMBL/GenBank/DDBJ whole genome shotgun (WGS) entry which is preliminary data.</text>
</comment>
<evidence type="ECO:0000313" key="1">
    <source>
        <dbReference type="EMBL" id="CDH45746.1"/>
    </source>
</evidence>
<protein>
    <submittedName>
        <fullName evidence="1">Uncharacterized protein</fullName>
    </submittedName>
</protein>
<dbReference type="AlphaFoldDB" id="A0A7U7GCR1"/>
<sequence length="55" mass="6225">MLQTFDKRTLLRKVWLWLLLFSGLEGGKIGESSSSKTGKLRVGTLIEMKDGLTRE</sequence>